<gene>
    <name evidence="1" type="ORF">M404DRAFT_169404</name>
</gene>
<evidence type="ECO:0000313" key="2">
    <source>
        <dbReference type="Proteomes" id="UP000054217"/>
    </source>
</evidence>
<organism evidence="1 2">
    <name type="scientific">Pisolithus tinctorius Marx 270</name>
    <dbReference type="NCBI Taxonomy" id="870435"/>
    <lineage>
        <taxon>Eukaryota</taxon>
        <taxon>Fungi</taxon>
        <taxon>Dikarya</taxon>
        <taxon>Basidiomycota</taxon>
        <taxon>Agaricomycotina</taxon>
        <taxon>Agaricomycetes</taxon>
        <taxon>Agaricomycetidae</taxon>
        <taxon>Boletales</taxon>
        <taxon>Sclerodermatineae</taxon>
        <taxon>Pisolithaceae</taxon>
        <taxon>Pisolithus</taxon>
    </lineage>
</organism>
<reference evidence="1 2" key="1">
    <citation type="submission" date="2014-04" db="EMBL/GenBank/DDBJ databases">
        <authorList>
            <consortium name="DOE Joint Genome Institute"/>
            <person name="Kuo A."/>
            <person name="Kohler A."/>
            <person name="Costa M.D."/>
            <person name="Nagy L.G."/>
            <person name="Floudas D."/>
            <person name="Copeland A."/>
            <person name="Barry K.W."/>
            <person name="Cichocki N."/>
            <person name="Veneault-Fourrey C."/>
            <person name="LaButti K."/>
            <person name="Lindquist E.A."/>
            <person name="Lipzen A."/>
            <person name="Lundell T."/>
            <person name="Morin E."/>
            <person name="Murat C."/>
            <person name="Sun H."/>
            <person name="Tunlid A."/>
            <person name="Henrissat B."/>
            <person name="Grigoriev I.V."/>
            <person name="Hibbett D.S."/>
            <person name="Martin F."/>
            <person name="Nordberg H.P."/>
            <person name="Cantor M.N."/>
            <person name="Hua S.X."/>
        </authorList>
    </citation>
    <scope>NUCLEOTIDE SEQUENCE [LARGE SCALE GENOMIC DNA]</scope>
    <source>
        <strain evidence="1 2">Marx 270</strain>
    </source>
</reference>
<dbReference type="EMBL" id="KN832118">
    <property type="protein sequence ID" value="KIN94033.1"/>
    <property type="molecule type" value="Genomic_DNA"/>
</dbReference>
<dbReference type="Proteomes" id="UP000054217">
    <property type="component" value="Unassembled WGS sequence"/>
</dbReference>
<feature type="non-terminal residue" evidence="1">
    <location>
        <position position="1"/>
    </location>
</feature>
<proteinExistence type="predicted"/>
<dbReference type="HOGENOM" id="CLU_067870_0_0_1"/>
<dbReference type="InParanoid" id="A0A0C3NEU5"/>
<reference evidence="2" key="2">
    <citation type="submission" date="2015-01" db="EMBL/GenBank/DDBJ databases">
        <title>Evolutionary Origins and Diversification of the Mycorrhizal Mutualists.</title>
        <authorList>
            <consortium name="DOE Joint Genome Institute"/>
            <consortium name="Mycorrhizal Genomics Consortium"/>
            <person name="Kohler A."/>
            <person name="Kuo A."/>
            <person name="Nagy L.G."/>
            <person name="Floudas D."/>
            <person name="Copeland A."/>
            <person name="Barry K.W."/>
            <person name="Cichocki N."/>
            <person name="Veneault-Fourrey C."/>
            <person name="LaButti K."/>
            <person name="Lindquist E.A."/>
            <person name="Lipzen A."/>
            <person name="Lundell T."/>
            <person name="Morin E."/>
            <person name="Murat C."/>
            <person name="Riley R."/>
            <person name="Ohm R."/>
            <person name="Sun H."/>
            <person name="Tunlid A."/>
            <person name="Henrissat B."/>
            <person name="Grigoriev I.V."/>
            <person name="Hibbett D.S."/>
            <person name="Martin F."/>
        </authorList>
    </citation>
    <scope>NUCLEOTIDE SEQUENCE [LARGE SCALE GENOMIC DNA]</scope>
    <source>
        <strain evidence="2">Marx 270</strain>
    </source>
</reference>
<keyword evidence="2" id="KW-1185">Reference proteome</keyword>
<evidence type="ECO:0000313" key="1">
    <source>
        <dbReference type="EMBL" id="KIN94033.1"/>
    </source>
</evidence>
<accession>A0A0C3NEU5</accession>
<dbReference type="AlphaFoldDB" id="A0A0C3NEU5"/>
<dbReference type="OrthoDB" id="3247418at2759"/>
<name>A0A0C3NEU5_PISTI</name>
<sequence length="239" mass="26994">ELEKTMIQSYLKAGRLRSWLSRPRCPPAIHECKLLLDRAYGTTDGGWETHGDALDAGTAKLVVTPKDLFELTQQRHVVLCAHLKLDNTVYNRFSTHDGNSLILFYPKGDYKCSPIPGTIKYIYGRDGVFVFAVLRYSLLPHATESDPFAAYPHFPTKSYSSALSNHLETVESLWVVSHFARWAVADDRIVVLSLCRVSNFVLSPKIFPLTLSCRTDLRASRSIKIRLSLLLLTEIGRLK</sequence>
<protein>
    <submittedName>
        <fullName evidence="1">Uncharacterized protein</fullName>
    </submittedName>
</protein>